<reference evidence="3" key="1">
    <citation type="submission" date="2023-08" db="EMBL/GenBank/DDBJ databases">
        <title>Comparative genomics and taxonomic characterization of three novel marine species of genus Marivirga.</title>
        <authorList>
            <person name="Muhammad N."/>
            <person name="Kim S.-G."/>
        </authorList>
    </citation>
    <scope>NUCLEOTIDE SEQUENCE [LARGE SCALE GENOMIC DNA]</scope>
    <source>
        <strain evidence="3">ABR2-2</strain>
    </source>
</reference>
<proteinExistence type="predicted"/>
<feature type="region of interest" description="Disordered" evidence="1">
    <location>
        <begin position="97"/>
        <end position="230"/>
    </location>
</feature>
<keyword evidence="2" id="KW-0732">Signal</keyword>
<feature type="region of interest" description="Disordered" evidence="1">
    <location>
        <begin position="444"/>
        <end position="491"/>
    </location>
</feature>
<evidence type="ECO:0000313" key="4">
    <source>
        <dbReference type="Proteomes" id="UP001244443"/>
    </source>
</evidence>
<organism evidence="3 4">
    <name type="scientific">Marivirga arenosa</name>
    <dbReference type="NCBI Taxonomy" id="3059076"/>
    <lineage>
        <taxon>Bacteria</taxon>
        <taxon>Pseudomonadati</taxon>
        <taxon>Bacteroidota</taxon>
        <taxon>Cytophagia</taxon>
        <taxon>Cytophagales</taxon>
        <taxon>Marivirgaceae</taxon>
        <taxon>Marivirga</taxon>
    </lineage>
</organism>
<keyword evidence="4" id="KW-1185">Reference proteome</keyword>
<dbReference type="RefSeq" id="WP_308355574.1">
    <property type="nucleotide sequence ID" value="NZ_CP129970.2"/>
</dbReference>
<feature type="compositionally biased region" description="Basic and acidic residues" evidence="1">
    <location>
        <begin position="254"/>
        <end position="263"/>
    </location>
</feature>
<feature type="compositionally biased region" description="Basic and acidic residues" evidence="1">
    <location>
        <begin position="184"/>
        <end position="196"/>
    </location>
</feature>
<feature type="compositionally biased region" description="Basic and acidic residues" evidence="1">
    <location>
        <begin position="215"/>
        <end position="230"/>
    </location>
</feature>
<feature type="signal peptide" evidence="2">
    <location>
        <begin position="1"/>
        <end position="21"/>
    </location>
</feature>
<sequence>MIKKLPYYPFLAIVVMTIAFAMPNNLSAQKTDGDKLEVTKNDGPQKMDNKKIRTKKQIKAKGNPNQGNNRVIKINPFKWDWDKVMWFKAKKSDYKTKKYNPNKRTKRETYDNKPNYKSADRDAITNPSEMREPLIPYDSRISEKGPVLNKKSKPKNVNLQSGGPQDKPHLIELNEPSQTLSKASKKERNSKVDGKRLYSNNKDTNRKPFNNSKLETAEKIDPEPKMDDDKIMFKKQDKEYSKMNNDKLMTAQKPDYKEQDLNGDRLNTVKVKDSKRKPFDDDKLMTATVQDKERKPFDDDKLMTVKINDSERKEFDESKLMTVKVNDRERKPFDNEKLMTASPANPKRKEYDYDKLMVAEKIDPKKQDLHDDRLLTVPERKIPTAEMKDLSKDISKEDGDYVRHFYVTNESHPGTKILAAENSKAPFFARTFQSISSFFTNIWSDDTQPNYVTRKKPKERRDKKEGQIWDNSVHPDTWKKPEAESGETQEN</sequence>
<protein>
    <submittedName>
        <fullName evidence="3">Uncharacterized protein</fullName>
    </submittedName>
</protein>
<feature type="region of interest" description="Disordered" evidence="1">
    <location>
        <begin position="242"/>
        <end position="265"/>
    </location>
</feature>
<evidence type="ECO:0000313" key="3">
    <source>
        <dbReference type="EMBL" id="WMN05897.1"/>
    </source>
</evidence>
<evidence type="ECO:0000256" key="1">
    <source>
        <dbReference type="SAM" id="MobiDB-lite"/>
    </source>
</evidence>
<feature type="compositionally biased region" description="Basic residues" evidence="1">
    <location>
        <begin position="97"/>
        <end position="106"/>
    </location>
</feature>
<gene>
    <name evidence="3" type="ORF">QYS48_30925</name>
</gene>
<accession>A0AA51N4C4</accession>
<feature type="compositionally biased region" description="Polar residues" evidence="1">
    <location>
        <begin position="198"/>
        <end position="214"/>
    </location>
</feature>
<feature type="chain" id="PRO_5041413785" evidence="2">
    <location>
        <begin position="22"/>
        <end position="491"/>
    </location>
</feature>
<dbReference type="AlphaFoldDB" id="A0AA51N4C4"/>
<name>A0AA51N4C4_9BACT</name>
<dbReference type="Proteomes" id="UP001244443">
    <property type="component" value="Chromosome"/>
</dbReference>
<dbReference type="EMBL" id="CP129970">
    <property type="protein sequence ID" value="WMN05897.1"/>
    <property type="molecule type" value="Genomic_DNA"/>
</dbReference>
<evidence type="ECO:0000256" key="2">
    <source>
        <dbReference type="SAM" id="SignalP"/>
    </source>
</evidence>